<accession>A0A364Y6C6</accession>
<organism evidence="1 2">
    <name type="scientific">Pseudochryseolinea flava</name>
    <dbReference type="NCBI Taxonomy" id="2059302"/>
    <lineage>
        <taxon>Bacteria</taxon>
        <taxon>Pseudomonadati</taxon>
        <taxon>Bacteroidota</taxon>
        <taxon>Cytophagia</taxon>
        <taxon>Cytophagales</taxon>
        <taxon>Fulvivirgaceae</taxon>
        <taxon>Pseudochryseolinea</taxon>
    </lineage>
</organism>
<dbReference type="EMBL" id="QMFY01000001">
    <property type="protein sequence ID" value="RAW02646.1"/>
    <property type="molecule type" value="Genomic_DNA"/>
</dbReference>
<dbReference type="Proteomes" id="UP000251889">
    <property type="component" value="Unassembled WGS sequence"/>
</dbReference>
<dbReference type="Gene3D" id="3.40.50.2000">
    <property type="entry name" value="Glycogen Phosphorylase B"/>
    <property type="match status" value="1"/>
</dbReference>
<comment type="caution">
    <text evidence="1">The sequence shown here is derived from an EMBL/GenBank/DDBJ whole genome shotgun (WGS) entry which is preliminary data.</text>
</comment>
<evidence type="ECO:0000313" key="1">
    <source>
        <dbReference type="EMBL" id="RAW02646.1"/>
    </source>
</evidence>
<evidence type="ECO:0008006" key="3">
    <source>
        <dbReference type="Google" id="ProtNLM"/>
    </source>
</evidence>
<keyword evidence="2" id="KW-1185">Reference proteome</keyword>
<reference evidence="1 2" key="1">
    <citation type="submission" date="2018-06" db="EMBL/GenBank/DDBJ databases">
        <title>Chryseolinea flavus sp. nov., a member of the phylum Bacteroidetes isolated from soil.</title>
        <authorList>
            <person name="Li Y."/>
            <person name="Wang J."/>
        </authorList>
    </citation>
    <scope>NUCLEOTIDE SEQUENCE [LARGE SCALE GENOMIC DNA]</scope>
    <source>
        <strain evidence="1 2">SDU1-6</strain>
    </source>
</reference>
<dbReference type="OrthoDB" id="643584at2"/>
<proteinExistence type="predicted"/>
<dbReference type="AlphaFoldDB" id="A0A364Y6C6"/>
<dbReference type="RefSeq" id="WP_112744863.1">
    <property type="nucleotide sequence ID" value="NZ_QMFY01000001.1"/>
</dbReference>
<sequence>MSLRNRVSRLKWFLINIKDVVRMGRFYQRDSDQKRIVYLDLERNPYDRYLYSWCLFFQISGYNVVFRMRYGLLGSWATSMIVRANVNAYFSFSKPDSAVLTVTNISGKQHAFDFFLTHDYFTNHERAWYLSMPMVDSFYVDPIFQYAKEYQQNDVRNLKVFFAGRFVRDGYNRSELKDYFNMYSRLEQLALVKKNFTGMVITPTTLDVLEEQRSDIVIVDRDIVNVPPHRLYKALSKAEFFLSFAGVVMPLCHNVVEAMAFGSIPIIQNPLQYHPALVDGENCLAFSNEHTLVAKLQEALTMPPSAVAEMRKNVIAYYNKYLAPQQSIANVMAAKGHCDTLVIVGEYRSLDFLRASPSMPQ</sequence>
<gene>
    <name evidence="1" type="ORF">DQQ10_00620</name>
</gene>
<protein>
    <recommendedName>
        <fullName evidence="3">Glycosyltransferase family 1 protein</fullName>
    </recommendedName>
</protein>
<evidence type="ECO:0000313" key="2">
    <source>
        <dbReference type="Proteomes" id="UP000251889"/>
    </source>
</evidence>
<name>A0A364Y6C6_9BACT</name>